<sequence length="235" mass="27056">MKMYLINGQHCVIVLTWLTMKMANVTSLKDCVPYILNQILTFYLNAIPSTNICEISAQNIDEENVLDLPDTECRSGIAFLTPGIYTDEFKPYALTICFFGTKVYRFLKSAWCLPIIRTLQRVSERWEINADVIHCHDTRFIKTDKLAKSVRLHSISFNVKVLISDLDCVLANLDEASVSKVNVLITGNYPIINVPALPVENTTCLKYHKCEKWIEYLDNVFNTFFKQFMLEEHVV</sequence>
<dbReference type="AlphaFoldDB" id="A0A6G0T9Y7"/>
<dbReference type="EMBL" id="VYZN01000048">
    <property type="protein sequence ID" value="KAE9528813.1"/>
    <property type="molecule type" value="Genomic_DNA"/>
</dbReference>
<organism evidence="2 3">
    <name type="scientific">Aphis glycines</name>
    <name type="common">Soybean aphid</name>
    <dbReference type="NCBI Taxonomy" id="307491"/>
    <lineage>
        <taxon>Eukaryota</taxon>
        <taxon>Metazoa</taxon>
        <taxon>Ecdysozoa</taxon>
        <taxon>Arthropoda</taxon>
        <taxon>Hexapoda</taxon>
        <taxon>Insecta</taxon>
        <taxon>Pterygota</taxon>
        <taxon>Neoptera</taxon>
        <taxon>Paraneoptera</taxon>
        <taxon>Hemiptera</taxon>
        <taxon>Sternorrhyncha</taxon>
        <taxon>Aphidomorpha</taxon>
        <taxon>Aphidoidea</taxon>
        <taxon>Aphididae</taxon>
        <taxon>Aphidini</taxon>
        <taxon>Aphis</taxon>
        <taxon>Aphis</taxon>
    </lineage>
</organism>
<dbReference type="Proteomes" id="UP000475862">
    <property type="component" value="Unassembled WGS sequence"/>
</dbReference>
<reference evidence="2 3" key="1">
    <citation type="submission" date="2019-08" db="EMBL/GenBank/DDBJ databases">
        <title>The genome of the soybean aphid Biotype 1, its phylome, world population structure and adaptation to the North American continent.</title>
        <authorList>
            <person name="Giordano R."/>
            <person name="Donthu R.K."/>
            <person name="Hernandez A.G."/>
            <person name="Wright C.L."/>
            <person name="Zimin A.V."/>
        </authorList>
    </citation>
    <scope>NUCLEOTIDE SEQUENCE [LARGE SCALE GENOMIC DNA]</scope>
    <source>
        <tissue evidence="2">Whole aphids</tissue>
    </source>
</reference>
<accession>A0A6G0T9Y7</accession>
<dbReference type="OrthoDB" id="6768426at2759"/>
<evidence type="ECO:0000313" key="3">
    <source>
        <dbReference type="Proteomes" id="UP000475862"/>
    </source>
</evidence>
<gene>
    <name evidence="2" type="ORF">AGLY_012388</name>
</gene>
<feature type="signal peptide" evidence="1">
    <location>
        <begin position="1"/>
        <end position="27"/>
    </location>
</feature>
<keyword evidence="1" id="KW-0732">Signal</keyword>
<feature type="chain" id="PRO_5026012631" evidence="1">
    <location>
        <begin position="28"/>
        <end position="235"/>
    </location>
</feature>
<evidence type="ECO:0000256" key="1">
    <source>
        <dbReference type="SAM" id="SignalP"/>
    </source>
</evidence>
<evidence type="ECO:0000313" key="2">
    <source>
        <dbReference type="EMBL" id="KAE9528813.1"/>
    </source>
</evidence>
<proteinExistence type="predicted"/>
<comment type="caution">
    <text evidence="2">The sequence shown here is derived from an EMBL/GenBank/DDBJ whole genome shotgun (WGS) entry which is preliminary data.</text>
</comment>
<protein>
    <submittedName>
        <fullName evidence="2">Uncharacterized protein</fullName>
    </submittedName>
</protein>
<name>A0A6G0T9Y7_APHGL</name>
<keyword evidence="3" id="KW-1185">Reference proteome</keyword>